<comment type="similarity">
    <text evidence="1">Belongs to the universal ribosomal protein uS15 family.</text>
</comment>
<keyword evidence="3" id="KW-0687">Ribonucleoprotein</keyword>
<evidence type="ECO:0000256" key="1">
    <source>
        <dbReference type="ARBA" id="ARBA00008434"/>
    </source>
</evidence>
<dbReference type="EMBL" id="CAMXCT010002646">
    <property type="protein sequence ID" value="CAI3999542.1"/>
    <property type="molecule type" value="Genomic_DNA"/>
</dbReference>
<keyword evidence="7" id="KW-1185">Reference proteome</keyword>
<dbReference type="SMART" id="SM01387">
    <property type="entry name" value="Ribosomal_S15"/>
    <property type="match status" value="1"/>
</dbReference>
<dbReference type="PANTHER" id="PTHR23321:SF26">
    <property type="entry name" value="SMALL RIBOSOMAL SUBUNIT PROTEIN US15M"/>
    <property type="match status" value="1"/>
</dbReference>
<evidence type="ECO:0000256" key="3">
    <source>
        <dbReference type="ARBA" id="ARBA00023274"/>
    </source>
</evidence>
<dbReference type="EMBL" id="CAMXCT030002646">
    <property type="protein sequence ID" value="CAL4786854.1"/>
    <property type="molecule type" value="Genomic_DNA"/>
</dbReference>
<dbReference type="GO" id="GO:0003735">
    <property type="term" value="F:structural constituent of ribosome"/>
    <property type="evidence" value="ECO:0007669"/>
    <property type="project" value="InterPro"/>
</dbReference>
<dbReference type="CDD" id="cd00353">
    <property type="entry name" value="Ribosomal_S15p_S13e"/>
    <property type="match status" value="1"/>
</dbReference>
<keyword evidence="2 6" id="KW-0689">Ribosomal protein</keyword>
<reference evidence="4" key="1">
    <citation type="submission" date="2022-10" db="EMBL/GenBank/DDBJ databases">
        <authorList>
            <person name="Chen Y."/>
            <person name="Dougan E. K."/>
            <person name="Chan C."/>
            <person name="Rhodes N."/>
            <person name="Thang M."/>
        </authorList>
    </citation>
    <scope>NUCLEOTIDE SEQUENCE</scope>
</reference>
<organism evidence="4">
    <name type="scientific">Cladocopium goreaui</name>
    <dbReference type="NCBI Taxonomy" id="2562237"/>
    <lineage>
        <taxon>Eukaryota</taxon>
        <taxon>Sar</taxon>
        <taxon>Alveolata</taxon>
        <taxon>Dinophyceae</taxon>
        <taxon>Suessiales</taxon>
        <taxon>Symbiodiniaceae</taxon>
        <taxon>Cladocopium</taxon>
    </lineage>
</organism>
<accession>A0A9P1CVV3</accession>
<dbReference type="InterPro" id="IPR005290">
    <property type="entry name" value="Ribosomal_uS15_bac-type"/>
</dbReference>
<evidence type="ECO:0000256" key="2">
    <source>
        <dbReference type="ARBA" id="ARBA00022980"/>
    </source>
</evidence>
<comment type="caution">
    <text evidence="4">The sequence shown here is derived from an EMBL/GenBank/DDBJ whole genome shotgun (WGS) entry which is preliminary data.</text>
</comment>
<dbReference type="Pfam" id="PF00312">
    <property type="entry name" value="Ribosomal_S15"/>
    <property type="match status" value="1"/>
</dbReference>
<sequence length="362" mass="41454">MTSRFRGSRMLLSVGALGIVLWACPRSFIFSVTSPSPRTPDSPAVQRGAHFGETVESSLPSAFSCGVMLLVALSAARPSVNLPSGRGKTGIARRASGIVGGLDALKKEQEEDDEQKEAGAADPKIGKFDISDMDQFMDKDFEETDLEEYAKQLAQEEAADTKARQIRYELYPSKQYVLYLAKKNAIKTWTSDGPDGKNRGCLEVQIAIATEKIRNMILHMREFRKDYRCRLKLTSLVCARRRMLDKLASKNLDSYMKIREELKIRHVYRIEALKNRLGAYMYPIKDRPGRPGRKTLNRLKKAKQLMTRRLANQLRQGREHKIIHRTQKKLNFRRWLVRDYDEVKGFEKKKELGKYVDPLNLP</sequence>
<dbReference type="PANTHER" id="PTHR23321">
    <property type="entry name" value="RIBOSOMAL PROTEIN S15, BACTERIAL AND ORGANELLAR"/>
    <property type="match status" value="1"/>
</dbReference>
<name>A0A9P1CVV3_9DINO</name>
<protein>
    <submittedName>
        <fullName evidence="6">30S ribosomal protein S15</fullName>
    </submittedName>
</protein>
<dbReference type="Proteomes" id="UP001152797">
    <property type="component" value="Unassembled WGS sequence"/>
</dbReference>
<dbReference type="AlphaFoldDB" id="A0A9P1CVV3"/>
<dbReference type="InterPro" id="IPR009068">
    <property type="entry name" value="uS15_NS1_RNA-bd_sf"/>
</dbReference>
<dbReference type="GO" id="GO:0006412">
    <property type="term" value="P:translation"/>
    <property type="evidence" value="ECO:0007669"/>
    <property type="project" value="InterPro"/>
</dbReference>
<evidence type="ECO:0000313" key="4">
    <source>
        <dbReference type="EMBL" id="CAI3999542.1"/>
    </source>
</evidence>
<dbReference type="InterPro" id="IPR000589">
    <property type="entry name" value="Ribosomal_uS15"/>
</dbReference>
<dbReference type="OrthoDB" id="441444at2759"/>
<proteinExistence type="inferred from homology"/>
<evidence type="ECO:0000313" key="7">
    <source>
        <dbReference type="Proteomes" id="UP001152797"/>
    </source>
</evidence>
<evidence type="ECO:0000313" key="5">
    <source>
        <dbReference type="EMBL" id="CAL1152917.1"/>
    </source>
</evidence>
<dbReference type="EMBL" id="CAMXCT020002646">
    <property type="protein sequence ID" value="CAL1152917.1"/>
    <property type="molecule type" value="Genomic_DNA"/>
</dbReference>
<dbReference type="SUPFAM" id="SSF47060">
    <property type="entry name" value="S15/NS1 RNA-binding domain"/>
    <property type="match status" value="1"/>
</dbReference>
<evidence type="ECO:0000313" key="6">
    <source>
        <dbReference type="EMBL" id="CAL4786854.1"/>
    </source>
</evidence>
<dbReference type="GO" id="GO:0022627">
    <property type="term" value="C:cytosolic small ribosomal subunit"/>
    <property type="evidence" value="ECO:0007669"/>
    <property type="project" value="TreeGrafter"/>
</dbReference>
<dbReference type="Gene3D" id="1.10.287.10">
    <property type="entry name" value="S15/NS1, RNA-binding"/>
    <property type="match status" value="1"/>
</dbReference>
<gene>
    <name evidence="4" type="ORF">C1SCF055_LOCUS25731</name>
</gene>
<reference evidence="5" key="2">
    <citation type="submission" date="2024-04" db="EMBL/GenBank/DDBJ databases">
        <authorList>
            <person name="Chen Y."/>
            <person name="Shah S."/>
            <person name="Dougan E. K."/>
            <person name="Thang M."/>
            <person name="Chan C."/>
        </authorList>
    </citation>
    <scope>NUCLEOTIDE SEQUENCE [LARGE SCALE GENOMIC DNA]</scope>
</reference>